<feature type="domain" description="MobA-like NTP transferase" evidence="1">
    <location>
        <begin position="8"/>
        <end position="176"/>
    </location>
</feature>
<protein>
    <submittedName>
        <fullName evidence="2">Nucleotidyltransferase family protein</fullName>
    </submittedName>
</protein>
<dbReference type="PANTHER" id="PTHR43777">
    <property type="entry name" value="MOLYBDENUM COFACTOR CYTIDYLYLTRANSFERASE"/>
    <property type="match status" value="1"/>
</dbReference>
<organism evidence="2 3">
    <name type="scientific">Salipaludibacillus agaradhaerens</name>
    <name type="common">Bacillus agaradhaerens</name>
    <dbReference type="NCBI Taxonomy" id="76935"/>
    <lineage>
        <taxon>Bacteria</taxon>
        <taxon>Bacillati</taxon>
        <taxon>Bacillota</taxon>
        <taxon>Bacilli</taxon>
        <taxon>Bacillales</taxon>
        <taxon>Bacillaceae</taxon>
    </lineage>
</organism>
<evidence type="ECO:0000259" key="1">
    <source>
        <dbReference type="Pfam" id="PF12804"/>
    </source>
</evidence>
<dbReference type="EMBL" id="JABXYM010000001">
    <property type="protein sequence ID" value="MCR6097657.1"/>
    <property type="molecule type" value="Genomic_DNA"/>
</dbReference>
<proteinExistence type="predicted"/>
<dbReference type="GO" id="GO:0016779">
    <property type="term" value="F:nucleotidyltransferase activity"/>
    <property type="evidence" value="ECO:0007669"/>
    <property type="project" value="UniProtKB-ARBA"/>
</dbReference>
<dbReference type="Gene3D" id="3.90.550.10">
    <property type="entry name" value="Spore Coat Polysaccharide Biosynthesis Protein SpsA, Chain A"/>
    <property type="match status" value="1"/>
</dbReference>
<dbReference type="InterPro" id="IPR025877">
    <property type="entry name" value="MobA-like_NTP_Trfase"/>
</dbReference>
<name>A0A9Q4B3I3_SALAG</name>
<comment type="caution">
    <text evidence="2">The sequence shown here is derived from an EMBL/GenBank/DDBJ whole genome shotgun (WGS) entry which is preliminary data.</text>
</comment>
<evidence type="ECO:0000313" key="2">
    <source>
        <dbReference type="EMBL" id="MCR6097657.1"/>
    </source>
</evidence>
<keyword evidence="3" id="KW-1185">Reference proteome</keyword>
<dbReference type="InterPro" id="IPR029044">
    <property type="entry name" value="Nucleotide-diphossugar_trans"/>
</dbReference>
<dbReference type="PANTHER" id="PTHR43777:SF1">
    <property type="entry name" value="MOLYBDENUM COFACTOR CYTIDYLYLTRANSFERASE"/>
    <property type="match status" value="1"/>
</dbReference>
<evidence type="ECO:0000313" key="3">
    <source>
        <dbReference type="Proteomes" id="UP001057753"/>
    </source>
</evidence>
<accession>A0A9Q4B3I3</accession>
<dbReference type="Proteomes" id="UP001057753">
    <property type="component" value="Unassembled WGS sequence"/>
</dbReference>
<dbReference type="SUPFAM" id="SSF53448">
    <property type="entry name" value="Nucleotide-diphospho-sugar transferases"/>
    <property type="match status" value="1"/>
</dbReference>
<dbReference type="Pfam" id="PF12804">
    <property type="entry name" value="NTP_transf_3"/>
    <property type="match status" value="1"/>
</dbReference>
<reference evidence="2" key="1">
    <citation type="submission" date="2020-06" db="EMBL/GenBank/DDBJ databases">
        <title>Insight into the genomes of haloalkaliphilic bacilli from Kenyan soda lakes.</title>
        <authorList>
            <person name="Mwirichia R."/>
            <person name="Villamizar G.C."/>
            <person name="Poehlein A."/>
            <person name="Mugweru J."/>
            <person name="Kipnyargis A."/>
            <person name="Kiplimo D."/>
            <person name="Orwa P."/>
            <person name="Daniel R."/>
        </authorList>
    </citation>
    <scope>NUCLEOTIDE SEQUENCE</scope>
    <source>
        <strain evidence="2">B1096_S55</strain>
    </source>
</reference>
<dbReference type="AlphaFoldDB" id="A0A9Q4B3I3"/>
<dbReference type="RefSeq" id="WP_257822052.1">
    <property type="nucleotide sequence ID" value="NZ_JABXYM010000001.1"/>
</dbReference>
<sequence>MTTSRIYAVILAAGLSSRMGTAKQLLTLQGVPMLEHVVRQRLKEPFEKVIVILGHEEAAIRTAITIETRRLEWLSHTRYEEGQTSSLMKGFSVIPEDVDSVMIFLADQPFIKSETIKTVIDEGEIKAKELTTPFTMRPYYRGMPGHPVYWGHIHSPDMPYHAASKGDKGGLRMMQHIEQYCIQVTDPFVVIDIDTPADYKQAKKGAYDLTST</sequence>
<dbReference type="CDD" id="cd04182">
    <property type="entry name" value="GT_2_like_f"/>
    <property type="match status" value="1"/>
</dbReference>
<gene>
    <name evidence="2" type="ORF">HXA33_13985</name>
</gene>